<evidence type="ECO:0000313" key="6">
    <source>
        <dbReference type="EMBL" id="CCB88210.1"/>
    </source>
</evidence>
<keyword evidence="4" id="KW-0804">Transcription</keyword>
<dbReference type="OrthoDB" id="9814833at2"/>
<dbReference type="PANTHER" id="PTHR30204">
    <property type="entry name" value="REDOX-CYCLING DRUG-SENSING TRANSCRIPTIONAL ACTIVATOR SOXR"/>
    <property type="match status" value="1"/>
</dbReference>
<dbReference type="InterPro" id="IPR036244">
    <property type="entry name" value="TipA-like_antibiotic-bd"/>
</dbReference>
<dbReference type="InterPro" id="IPR047057">
    <property type="entry name" value="MerR_fam"/>
</dbReference>
<proteinExistence type="predicted"/>
<organism evidence="6 7">
    <name type="scientific">Simkania negevensis (strain ATCC VR-1471 / DSM 27360 / Z)</name>
    <dbReference type="NCBI Taxonomy" id="331113"/>
    <lineage>
        <taxon>Bacteria</taxon>
        <taxon>Pseudomonadati</taxon>
        <taxon>Chlamydiota</taxon>
        <taxon>Chlamydiia</taxon>
        <taxon>Parachlamydiales</taxon>
        <taxon>Simkaniaceae</taxon>
        <taxon>Simkania</taxon>
    </lineage>
</organism>
<dbReference type="eggNOG" id="COG0789">
    <property type="taxonomic scope" value="Bacteria"/>
</dbReference>
<dbReference type="InterPro" id="IPR000551">
    <property type="entry name" value="MerR-type_HTH_dom"/>
</dbReference>
<dbReference type="Gene3D" id="1.10.490.50">
    <property type="entry name" value="Antibiotic binding domain of TipA-like multidrug resistance regulators"/>
    <property type="match status" value="1"/>
</dbReference>
<dbReference type="EMBL" id="FR872582">
    <property type="protein sequence ID" value="CCB88210.1"/>
    <property type="molecule type" value="Genomic_DNA"/>
</dbReference>
<dbReference type="Proteomes" id="UP000000496">
    <property type="component" value="Chromosome gsn.131"/>
</dbReference>
<dbReference type="Pfam" id="PF13411">
    <property type="entry name" value="MerR_1"/>
    <property type="match status" value="1"/>
</dbReference>
<dbReference type="CDD" id="cd01106">
    <property type="entry name" value="HTH_TipAL-Mta"/>
    <property type="match status" value="1"/>
</dbReference>
<dbReference type="GO" id="GO:0003677">
    <property type="term" value="F:DNA binding"/>
    <property type="evidence" value="ECO:0007669"/>
    <property type="project" value="UniProtKB-KW"/>
</dbReference>
<keyword evidence="2" id="KW-0238">DNA-binding</keyword>
<dbReference type="InterPro" id="IPR009061">
    <property type="entry name" value="DNA-bd_dom_put_sf"/>
</dbReference>
<keyword evidence="3" id="KW-0010">Activator</keyword>
<evidence type="ECO:0000256" key="4">
    <source>
        <dbReference type="ARBA" id="ARBA00023163"/>
    </source>
</evidence>
<dbReference type="Pfam" id="PF07739">
    <property type="entry name" value="TipAS"/>
    <property type="match status" value="1"/>
</dbReference>
<name>F8L680_SIMNZ</name>
<evidence type="ECO:0000256" key="1">
    <source>
        <dbReference type="ARBA" id="ARBA00023015"/>
    </source>
</evidence>
<dbReference type="AlphaFoldDB" id="F8L680"/>
<evidence type="ECO:0000259" key="5">
    <source>
        <dbReference type="PROSITE" id="PS50937"/>
    </source>
</evidence>
<dbReference type="InterPro" id="IPR012925">
    <property type="entry name" value="TipAS_dom"/>
</dbReference>
<evidence type="ECO:0000256" key="3">
    <source>
        <dbReference type="ARBA" id="ARBA00023159"/>
    </source>
</evidence>
<keyword evidence="1" id="KW-0805">Transcription regulation</keyword>
<evidence type="ECO:0000313" key="7">
    <source>
        <dbReference type="Proteomes" id="UP000000496"/>
    </source>
</evidence>
<dbReference type="KEGG" id="sng:SNE_A03330"/>
<dbReference type="GO" id="GO:0003700">
    <property type="term" value="F:DNA-binding transcription factor activity"/>
    <property type="evidence" value="ECO:0007669"/>
    <property type="project" value="InterPro"/>
</dbReference>
<dbReference type="RefSeq" id="WP_013942677.1">
    <property type="nucleotide sequence ID" value="NC_015713.1"/>
</dbReference>
<dbReference type="PROSITE" id="PS50937">
    <property type="entry name" value="HTH_MERR_2"/>
    <property type="match status" value="1"/>
</dbReference>
<dbReference type="STRING" id="331113.SNE_A03330"/>
<sequence>MGYTVAQLAKLSGVTVRTLHWYDKIGLLKPAYHGVNGYRFYEEEQLLTLQQILFFRELGFELKDIRRIIGRSDFDQLAALTSHRQVLKKNLERTKKLIVTIDKTIKHIKGMKKMQEHEMYLGFSKEKQKEYEQQLIDRFGQSAKDHIAESKENLKGWTKKDFEQAKTKAHQFCEELVQALEKGLEVSSPPVQKATRKHFDWLSQFWTPNKETYAGHGRFIVESELRSFYEKYHPKLPEFLADAIQHFADHEL</sequence>
<reference key="1">
    <citation type="journal article" date="2011" name="Mol. Biol. Evol.">
        <title>Unity in variety -- the pan-genome of the Chlamydiae.</title>
        <authorList>
            <person name="Collingro A."/>
            <person name="Tischler P."/>
            <person name="Weinmaier T."/>
            <person name="Penz T."/>
            <person name="Heinz E."/>
            <person name="Brunham R.C."/>
            <person name="Read T.D."/>
            <person name="Bavoil P.M."/>
            <person name="Sachse K."/>
            <person name="Kahane S."/>
            <person name="Friedman M.G."/>
            <person name="Rattei T."/>
            <person name="Myers G.S.A."/>
            <person name="Horn M."/>
        </authorList>
    </citation>
    <scope>NUCLEOTIDE SEQUENCE</scope>
    <source>
        <strain>Z</strain>
    </source>
</reference>
<dbReference type="SMART" id="SM00422">
    <property type="entry name" value="HTH_MERR"/>
    <property type="match status" value="1"/>
</dbReference>
<keyword evidence="7" id="KW-1185">Reference proteome</keyword>
<dbReference type="PANTHER" id="PTHR30204:SF90">
    <property type="entry name" value="HTH-TYPE TRANSCRIPTIONAL ACTIVATOR MTA"/>
    <property type="match status" value="1"/>
</dbReference>
<dbReference type="PRINTS" id="PR00040">
    <property type="entry name" value="HTHMERR"/>
</dbReference>
<evidence type="ECO:0000256" key="2">
    <source>
        <dbReference type="ARBA" id="ARBA00023125"/>
    </source>
</evidence>
<dbReference type="PROSITE" id="PS00552">
    <property type="entry name" value="HTH_MERR_1"/>
    <property type="match status" value="1"/>
</dbReference>
<protein>
    <submittedName>
        <fullName evidence="6">HTH-type transcriptional regulator skgA</fullName>
    </submittedName>
</protein>
<reference evidence="6 7" key="2">
    <citation type="journal article" date="2011" name="Mol. Biol. Evol.">
        <title>Unity in variety--the pan-genome of the Chlamydiae.</title>
        <authorList>
            <person name="Collingro A."/>
            <person name="Tischler P."/>
            <person name="Weinmaier T."/>
            <person name="Penz T."/>
            <person name="Heinz E."/>
            <person name="Brunham R.C."/>
            <person name="Read T.D."/>
            <person name="Bavoil P.M."/>
            <person name="Sachse K."/>
            <person name="Kahane S."/>
            <person name="Friedman M.G."/>
            <person name="Rattei T."/>
            <person name="Myers G.S."/>
            <person name="Horn M."/>
        </authorList>
    </citation>
    <scope>NUCLEOTIDE SEQUENCE [LARGE SCALE GENOMIC DNA]</scope>
    <source>
        <strain evidence="7">ATCC VR-1471 / Z</strain>
    </source>
</reference>
<gene>
    <name evidence="6" type="primary">skgA-A</name>
    <name evidence="6" type="ordered locus">SNE_A03330</name>
</gene>
<dbReference type="SUPFAM" id="SSF46955">
    <property type="entry name" value="Putative DNA-binding domain"/>
    <property type="match status" value="1"/>
</dbReference>
<dbReference type="Gene3D" id="1.10.1660.10">
    <property type="match status" value="1"/>
</dbReference>
<dbReference type="HOGENOM" id="CLU_060077_0_6_0"/>
<accession>F8L680</accession>
<feature type="domain" description="HTH merR-type" evidence="5">
    <location>
        <begin position="1"/>
        <end position="71"/>
    </location>
</feature>
<dbReference type="SUPFAM" id="SSF89082">
    <property type="entry name" value="Antibiotic binding domain of TipA-like multidrug resistance regulators"/>
    <property type="match status" value="1"/>
</dbReference>